<evidence type="ECO:0000256" key="3">
    <source>
        <dbReference type="ARBA" id="ARBA00023125"/>
    </source>
</evidence>
<evidence type="ECO:0000256" key="4">
    <source>
        <dbReference type="ARBA" id="ARBA00023163"/>
    </source>
</evidence>
<organism evidence="6 7">
    <name type="scientific">Absicoccus porci</name>
    <dbReference type="NCBI Taxonomy" id="2486576"/>
    <lineage>
        <taxon>Bacteria</taxon>
        <taxon>Bacillati</taxon>
        <taxon>Bacillota</taxon>
        <taxon>Erysipelotrichia</taxon>
        <taxon>Erysipelotrichales</taxon>
        <taxon>Erysipelotrichaceae</taxon>
        <taxon>Absicoccus</taxon>
    </lineage>
</organism>
<dbReference type="InterPro" id="IPR051054">
    <property type="entry name" value="SorC_transcr_regulators"/>
</dbReference>
<feature type="domain" description="Sugar-binding" evidence="5">
    <location>
        <begin position="60"/>
        <end position="322"/>
    </location>
</feature>
<name>A0A3N0I099_9FIRM</name>
<dbReference type="InterPro" id="IPR007324">
    <property type="entry name" value="Sugar-bd_dom_put"/>
</dbReference>
<dbReference type="AlphaFoldDB" id="A0A3N0I099"/>
<dbReference type="SUPFAM" id="SSF100950">
    <property type="entry name" value="NagB/RpiA/CoA transferase-like"/>
    <property type="match status" value="1"/>
</dbReference>
<evidence type="ECO:0000256" key="2">
    <source>
        <dbReference type="ARBA" id="ARBA00023015"/>
    </source>
</evidence>
<dbReference type="GO" id="GO:0003677">
    <property type="term" value="F:DNA binding"/>
    <property type="evidence" value="ECO:0007669"/>
    <property type="project" value="UniProtKB-KW"/>
</dbReference>
<evidence type="ECO:0000313" key="6">
    <source>
        <dbReference type="EMBL" id="RNM30424.1"/>
    </source>
</evidence>
<accession>A0A3N0I099</accession>
<dbReference type="OrthoDB" id="58802at2"/>
<keyword evidence="7" id="KW-1185">Reference proteome</keyword>
<dbReference type="RefSeq" id="WP_128520337.1">
    <property type="nucleotide sequence ID" value="NZ_RJQC01000002.1"/>
</dbReference>
<dbReference type="InterPro" id="IPR037171">
    <property type="entry name" value="NagB/RpiA_transferase-like"/>
</dbReference>
<dbReference type="PANTHER" id="PTHR34294">
    <property type="entry name" value="TRANSCRIPTIONAL REGULATOR-RELATED"/>
    <property type="match status" value="1"/>
</dbReference>
<reference evidence="6 7" key="1">
    <citation type="submission" date="2018-11" db="EMBL/GenBank/DDBJ databases">
        <title>Clostridium sp. nov., a member of the family Erysipelotrichaceae isolated from pig faeces.</title>
        <authorList>
            <person name="Chang Y.-H."/>
        </authorList>
    </citation>
    <scope>NUCLEOTIDE SEQUENCE [LARGE SCALE GENOMIC DNA]</scope>
    <source>
        <strain evidence="6 7">YH-panp20</strain>
    </source>
</reference>
<dbReference type="Gene3D" id="3.40.50.1360">
    <property type="match status" value="1"/>
</dbReference>
<evidence type="ECO:0000313" key="7">
    <source>
        <dbReference type="Proteomes" id="UP000276568"/>
    </source>
</evidence>
<dbReference type="PANTHER" id="PTHR34294:SF1">
    <property type="entry name" value="TRANSCRIPTIONAL REGULATOR LSRR"/>
    <property type="match status" value="1"/>
</dbReference>
<comment type="caution">
    <text evidence="6">The sequence shown here is derived from an EMBL/GenBank/DDBJ whole genome shotgun (WGS) entry which is preliminary data.</text>
</comment>
<comment type="similarity">
    <text evidence="1">Belongs to the SorC transcriptional regulatory family.</text>
</comment>
<evidence type="ECO:0000259" key="5">
    <source>
        <dbReference type="Pfam" id="PF04198"/>
    </source>
</evidence>
<dbReference type="Gene3D" id="1.10.10.60">
    <property type="entry name" value="Homeodomain-like"/>
    <property type="match status" value="1"/>
</dbReference>
<dbReference type="EMBL" id="RJQC01000002">
    <property type="protein sequence ID" value="RNM30424.1"/>
    <property type="molecule type" value="Genomic_DNA"/>
</dbReference>
<dbReference type="Proteomes" id="UP000276568">
    <property type="component" value="Unassembled WGS sequence"/>
</dbReference>
<proteinExistence type="inferred from homology"/>
<gene>
    <name evidence="6" type="ORF">EDX97_06440</name>
</gene>
<keyword evidence="4" id="KW-0804">Transcription</keyword>
<keyword evidence="2" id="KW-0805">Transcription regulation</keyword>
<sequence length="324" mass="37170">MRDDRFIYKVVEMYYRKGMSQLQIGKKLNVSRTTVFRALEKAKKEGYVQVVINRPQGLLISKEEALEKKFHLQEAIIVYKEEKDSLSIREEIAYYLSDFLLRTLHNDMTIALSRGKTLQQSVAFLEKDMRLKFQKYHNVKLLPLMGSTNYNPSNDYEYRFSYSNYLIERLATILNCDGYQLLSPLMVSTPEVKQTLIREKSIKEILDMAEHADLGITGISTIEPDSNAMGDPMLDQEMIHELSTQKGVGEVVGQIIDENGDIVQMTYHDQLMALDLEAFRKIPVRVGAAGGLEKKEAILSVLKGEWINVLITDEEVANYLLEIE</sequence>
<dbReference type="GO" id="GO:0030246">
    <property type="term" value="F:carbohydrate binding"/>
    <property type="evidence" value="ECO:0007669"/>
    <property type="project" value="InterPro"/>
</dbReference>
<protein>
    <submittedName>
        <fullName evidence="6">Winged helix-turn-helix transcriptional regulator</fullName>
    </submittedName>
</protein>
<dbReference type="Pfam" id="PF04198">
    <property type="entry name" value="Sugar-bind"/>
    <property type="match status" value="1"/>
</dbReference>
<evidence type="ECO:0000256" key="1">
    <source>
        <dbReference type="ARBA" id="ARBA00010466"/>
    </source>
</evidence>
<keyword evidence="3" id="KW-0238">DNA-binding</keyword>